<organism evidence="3 4">
    <name type="scientific">Arachidicoccus rhizosphaerae</name>
    <dbReference type="NCBI Taxonomy" id="551991"/>
    <lineage>
        <taxon>Bacteria</taxon>
        <taxon>Pseudomonadati</taxon>
        <taxon>Bacteroidota</taxon>
        <taxon>Chitinophagia</taxon>
        <taxon>Chitinophagales</taxon>
        <taxon>Chitinophagaceae</taxon>
        <taxon>Arachidicoccus</taxon>
    </lineage>
</organism>
<keyword evidence="4" id="KW-1185">Reference proteome</keyword>
<dbReference type="AlphaFoldDB" id="A0A1H4BH22"/>
<sequence length="330" mass="37239">MKPFFFLLALLLLSPSAFPQSRDSSSATQKFTAYQADKFTTRRTLNLEFTQLGAYDFTSRLRSGAAALLRGRVSHMSQASANININFIQTRKWILGASFNYHYTGLKADFSEPVTGPDQTGSISNDYHYHNSSLNLTRISRLWNKPMVYYGSIAVDGSEKGFERVKGLASASMVLKSNAETKIAVGLFVTVDRSSQIPVMPVFSYEHKLGDGYLLDIALPRNVLIRKHVFGNGRISLGTEISRTNFYLYHLDNTGKIYEYNQGDINNGFIYEHLLFKDFILSLKGGVRISPNARIFDRDKSVSDYIFETKPDPTAYLNLGISLNPFRKKR</sequence>
<feature type="domain" description="DUF6268" evidence="2">
    <location>
        <begin position="143"/>
        <end position="322"/>
    </location>
</feature>
<gene>
    <name evidence="3" type="ORF">SAMN05192529_12144</name>
</gene>
<evidence type="ECO:0000259" key="2">
    <source>
        <dbReference type="Pfam" id="PF19783"/>
    </source>
</evidence>
<proteinExistence type="predicted"/>
<reference evidence="3 4" key="1">
    <citation type="submission" date="2016-10" db="EMBL/GenBank/DDBJ databases">
        <authorList>
            <person name="de Groot N.N."/>
        </authorList>
    </citation>
    <scope>NUCLEOTIDE SEQUENCE [LARGE SCALE GENOMIC DNA]</scope>
    <source>
        <strain evidence="3 4">Vu-144</strain>
    </source>
</reference>
<dbReference type="OrthoDB" id="1027207at2"/>
<feature type="signal peptide" evidence="1">
    <location>
        <begin position="1"/>
        <end position="19"/>
    </location>
</feature>
<dbReference type="RefSeq" id="WP_091400133.1">
    <property type="nucleotide sequence ID" value="NZ_FNQY01000021.1"/>
</dbReference>
<accession>A0A1H4BH22</accession>
<dbReference type="STRING" id="551991.SAMN05192529_12144"/>
<keyword evidence="1" id="KW-0732">Signal</keyword>
<name>A0A1H4BH22_9BACT</name>
<dbReference type="EMBL" id="FNQY01000021">
    <property type="protein sequence ID" value="SEA47515.1"/>
    <property type="molecule type" value="Genomic_DNA"/>
</dbReference>
<dbReference type="Pfam" id="PF19783">
    <property type="entry name" value="DUF6268"/>
    <property type="match status" value="1"/>
</dbReference>
<evidence type="ECO:0000313" key="3">
    <source>
        <dbReference type="EMBL" id="SEA47515.1"/>
    </source>
</evidence>
<dbReference type="Proteomes" id="UP000199041">
    <property type="component" value="Unassembled WGS sequence"/>
</dbReference>
<dbReference type="InterPro" id="IPR046235">
    <property type="entry name" value="DUF6268"/>
</dbReference>
<evidence type="ECO:0000256" key="1">
    <source>
        <dbReference type="SAM" id="SignalP"/>
    </source>
</evidence>
<protein>
    <recommendedName>
        <fullName evidence="2">DUF6268 domain-containing protein</fullName>
    </recommendedName>
</protein>
<evidence type="ECO:0000313" key="4">
    <source>
        <dbReference type="Proteomes" id="UP000199041"/>
    </source>
</evidence>
<feature type="chain" id="PRO_5011598709" description="DUF6268 domain-containing protein" evidence="1">
    <location>
        <begin position="20"/>
        <end position="330"/>
    </location>
</feature>